<evidence type="ECO:0000313" key="5">
    <source>
        <dbReference type="Proteomes" id="UP000824596"/>
    </source>
</evidence>
<dbReference type="SUPFAM" id="SSF51735">
    <property type="entry name" value="NAD(P)-binding Rossmann-fold domains"/>
    <property type="match status" value="1"/>
</dbReference>
<reference evidence="4" key="1">
    <citation type="submission" date="2021-09" db="EMBL/GenBank/DDBJ databases">
        <title>A high-quality genome of the endoparasitic fungus Hirsutella rhossiliensis with a comparison of Hirsutella genomes reveals transposable elements contributing to genome size variation.</title>
        <authorList>
            <person name="Lin R."/>
            <person name="Jiao Y."/>
            <person name="Sun X."/>
            <person name="Ling J."/>
            <person name="Xie B."/>
            <person name="Cheng X."/>
        </authorList>
    </citation>
    <scope>NUCLEOTIDE SEQUENCE</scope>
    <source>
        <strain evidence="4">HR02</strain>
    </source>
</reference>
<dbReference type="GeneID" id="68358706"/>
<dbReference type="CDD" id="cd05233">
    <property type="entry name" value="SDR_c"/>
    <property type="match status" value="1"/>
</dbReference>
<dbReference type="OrthoDB" id="1669814at2759"/>
<name>A0A9P8SDZ0_9HYPO</name>
<dbReference type="PROSITE" id="PS00061">
    <property type="entry name" value="ADH_SHORT"/>
    <property type="match status" value="1"/>
</dbReference>
<dbReference type="PANTHER" id="PTHR24321:SF8">
    <property type="entry name" value="ESTRADIOL 17-BETA-DEHYDROGENASE 8-RELATED"/>
    <property type="match status" value="1"/>
</dbReference>
<comment type="caution">
    <text evidence="4">The sequence shown here is derived from an EMBL/GenBank/DDBJ whole genome shotgun (WGS) entry which is preliminary data.</text>
</comment>
<dbReference type="GO" id="GO:0016491">
    <property type="term" value="F:oxidoreductase activity"/>
    <property type="evidence" value="ECO:0007669"/>
    <property type="project" value="UniProtKB-KW"/>
</dbReference>
<dbReference type="PRINTS" id="PR00080">
    <property type="entry name" value="SDRFAMILY"/>
</dbReference>
<evidence type="ECO:0000256" key="1">
    <source>
        <dbReference type="ARBA" id="ARBA00006484"/>
    </source>
</evidence>
<dbReference type="InterPro" id="IPR020904">
    <property type="entry name" value="Sc_DH/Rdtase_CS"/>
</dbReference>
<keyword evidence="5" id="KW-1185">Reference proteome</keyword>
<evidence type="ECO:0000256" key="2">
    <source>
        <dbReference type="ARBA" id="ARBA00022857"/>
    </source>
</evidence>
<comment type="similarity">
    <text evidence="1">Belongs to the short-chain dehydrogenases/reductases (SDR) family.</text>
</comment>
<dbReference type="EMBL" id="JAIZPD010000013">
    <property type="protein sequence ID" value="KAH0959116.1"/>
    <property type="molecule type" value="Genomic_DNA"/>
</dbReference>
<evidence type="ECO:0000256" key="3">
    <source>
        <dbReference type="ARBA" id="ARBA00023002"/>
    </source>
</evidence>
<dbReference type="AlphaFoldDB" id="A0A9P8SDZ0"/>
<proteinExistence type="inferred from homology"/>
<protein>
    <submittedName>
        <fullName evidence="4">Enoyl-(Acyl carrier protein) reductase domain-containing protein</fullName>
    </submittedName>
</protein>
<sequence length="250" mass="25961">MAYSGKCFAVTGGASGIGLATVKLLWSRGATVCISDVNETGLKKLEHDLQATSVSESQSFSTATVDVRIPDQVDAWIAGIVAQYGKLDGAANVAGAPDAGGLLAEKSDDDFDFSIGLNLRGVFNCMRAELKSMGRGASIVNVSSAVICRSVPGYSLYSAAKSGVNALTKCAAKEYGPVGVRVNSVCPGITRTPILDVAKLRPVVQPQIDATALGRWAEPEEMARTIAFLLSDEASFQSGSVVLVDGGFCC</sequence>
<dbReference type="Pfam" id="PF13561">
    <property type="entry name" value="adh_short_C2"/>
    <property type="match status" value="1"/>
</dbReference>
<dbReference type="InterPro" id="IPR036291">
    <property type="entry name" value="NAD(P)-bd_dom_sf"/>
</dbReference>
<dbReference type="RefSeq" id="XP_044716629.1">
    <property type="nucleotide sequence ID" value="XM_044868048.1"/>
</dbReference>
<dbReference type="PRINTS" id="PR00081">
    <property type="entry name" value="GDHRDH"/>
</dbReference>
<gene>
    <name evidence="4" type="ORF">HRG_09577</name>
</gene>
<dbReference type="FunFam" id="3.40.50.720:FF:000084">
    <property type="entry name" value="Short-chain dehydrogenase reductase"/>
    <property type="match status" value="1"/>
</dbReference>
<evidence type="ECO:0000313" key="4">
    <source>
        <dbReference type="EMBL" id="KAH0959116.1"/>
    </source>
</evidence>
<keyword evidence="3" id="KW-0560">Oxidoreductase</keyword>
<dbReference type="InterPro" id="IPR002347">
    <property type="entry name" value="SDR_fam"/>
</dbReference>
<dbReference type="PANTHER" id="PTHR24321">
    <property type="entry name" value="DEHYDROGENASES, SHORT CHAIN"/>
    <property type="match status" value="1"/>
</dbReference>
<keyword evidence="2" id="KW-0521">NADP</keyword>
<organism evidence="4 5">
    <name type="scientific">Hirsutella rhossiliensis</name>
    <dbReference type="NCBI Taxonomy" id="111463"/>
    <lineage>
        <taxon>Eukaryota</taxon>
        <taxon>Fungi</taxon>
        <taxon>Dikarya</taxon>
        <taxon>Ascomycota</taxon>
        <taxon>Pezizomycotina</taxon>
        <taxon>Sordariomycetes</taxon>
        <taxon>Hypocreomycetidae</taxon>
        <taxon>Hypocreales</taxon>
        <taxon>Ophiocordycipitaceae</taxon>
        <taxon>Hirsutella</taxon>
    </lineage>
</organism>
<dbReference type="Gene3D" id="3.40.50.720">
    <property type="entry name" value="NAD(P)-binding Rossmann-like Domain"/>
    <property type="match status" value="1"/>
</dbReference>
<accession>A0A9P8SDZ0</accession>
<dbReference type="Proteomes" id="UP000824596">
    <property type="component" value="Unassembled WGS sequence"/>
</dbReference>